<gene>
    <name evidence="2" type="ORF">A3K87_09900</name>
</gene>
<dbReference type="Proteomes" id="UP000077852">
    <property type="component" value="Unassembled WGS sequence"/>
</dbReference>
<organism evidence="2 3">
    <name type="scientific">Variovorax paradoxus</name>
    <dbReference type="NCBI Taxonomy" id="34073"/>
    <lineage>
        <taxon>Bacteria</taxon>
        <taxon>Pseudomonadati</taxon>
        <taxon>Pseudomonadota</taxon>
        <taxon>Betaproteobacteria</taxon>
        <taxon>Burkholderiales</taxon>
        <taxon>Comamonadaceae</taxon>
        <taxon>Variovorax</taxon>
    </lineage>
</organism>
<reference evidence="2 3" key="1">
    <citation type="submission" date="2016-03" db="EMBL/GenBank/DDBJ databases">
        <title>Genome sequence of Variovorax paradoxus KB5.</title>
        <authorList>
            <person name="Jeong H."/>
            <person name="Hong C.E."/>
            <person name="Jo S.H."/>
            <person name="Park J.M."/>
        </authorList>
    </citation>
    <scope>NUCLEOTIDE SEQUENCE [LARGE SCALE GENOMIC DNA]</scope>
    <source>
        <strain evidence="2 3">KB5</strain>
    </source>
</reference>
<name>A0AA91DRV8_VARPD</name>
<dbReference type="Gene3D" id="1.10.287.1490">
    <property type="match status" value="1"/>
</dbReference>
<evidence type="ECO:0000313" key="2">
    <source>
        <dbReference type="EMBL" id="OAK66069.1"/>
    </source>
</evidence>
<dbReference type="AlphaFoldDB" id="A0AA91DRV8"/>
<feature type="coiled-coil region" evidence="1">
    <location>
        <begin position="30"/>
        <end position="107"/>
    </location>
</feature>
<protein>
    <submittedName>
        <fullName evidence="2">Uncharacterized protein</fullName>
    </submittedName>
</protein>
<comment type="caution">
    <text evidence="2">The sequence shown here is derived from an EMBL/GenBank/DDBJ whole genome shotgun (WGS) entry which is preliminary data.</text>
</comment>
<evidence type="ECO:0000313" key="3">
    <source>
        <dbReference type="Proteomes" id="UP000077852"/>
    </source>
</evidence>
<proteinExistence type="predicted"/>
<evidence type="ECO:0000256" key="1">
    <source>
        <dbReference type="SAM" id="Coils"/>
    </source>
</evidence>
<sequence length="261" mass="27823">MKQSPAASPYAVTPELQSASTAVADAIALCKRLSDQLGATESQIKGLEADVEQLTAERATAEAALALADGDAVKALDKTALRLDSDLGAKERELRRLRARITALEVEGPKLHEAVRLRAQELDVELGLWCTDAADALTPEVEAAAKQLAAAIEKAHAIGGPTMRDFTDAAYVPRPSGFMRQRVNGGWYNAGANLLQPSPQGLGEEAAAIHSQISPIRQAALNGKVYPEYVPLARRPRPYVRKGIEVRQFGTPAPAADSAEQ</sequence>
<accession>A0AA91DRV8</accession>
<dbReference type="RefSeq" id="WP_081266659.1">
    <property type="nucleotide sequence ID" value="NZ_LVHG01000027.1"/>
</dbReference>
<keyword evidence="1" id="KW-0175">Coiled coil</keyword>
<dbReference type="EMBL" id="LVHG01000027">
    <property type="protein sequence ID" value="OAK66069.1"/>
    <property type="molecule type" value="Genomic_DNA"/>
</dbReference>